<keyword evidence="12 19" id="KW-0675">Receptor</keyword>
<evidence type="ECO:0000256" key="1">
    <source>
        <dbReference type="ARBA" id="ARBA00004571"/>
    </source>
</evidence>
<dbReference type="Gene3D" id="3.55.50.30">
    <property type="match status" value="1"/>
</dbReference>
<sequence>MQHFNVKTIFANSALALAVCLGSGQILAASQASSSSQQELRQRFDIAAQPLSSALNQFSRETGWQVGYTADLARNVNSKGVNGEMTASEAIVQLLAGTGLGFDFSGPKAILLNRLPDDGTLQLSATSIVGTGELGGYTENSGSYTSGAVTVGGKMAHSLKDTPQSVTVITRQRMEDQAMTNLAQALDQTPGITLVGGNDANTKILSRGFNLTNIQVDGGAPSMREQTYDSLADTTAYDHIEVLRGSDGLFGGTGEPGGAINLVRKRALAEPQLKISTSAGSWDNYRSEVDVTGPMGFDGALRGRLAASVEDKRYFYDGADSDKHVLYGTLEADLTPDTTVSIGGIYEWRDMDGYWENGMPRYSTGAPLGLSRSATLAADWSTNNYKRTETFLKLDHRFSDDWKVNGSFTRIRFDSEQDMGETSNPVNPDTNAGATFQRVVRNFDNHQDLFDANLQGTFDAFGRRHELVMGVDYSDIRRSYADHSEWTSRIPVDVFSTDIGALPKPAEPALYYEYPDWNVRKHGAYITTRLELADPLKAVLGARYSDYSSTLLAIVPSFGTNSKGGGDDSGIVTPYGGLVYALNPQWSVYTSYAQIYKPQIETLGADFAPLDPIEGDTYELGTKGELLDGRLNLSAALYYTKQENNAIYVYSQASTSNACCYVAGGKNVSRGLDLEVSGELTPGWQVSAGYTFNINEQRKTGDDASAGTPISTQTPKHLFKFFTTYQLPGQFNDWKVGGGATIQSRNYVTGNVQRRLEDGSLSPSTNSFEYTQAGYAIWNALVEYRIDEHWTAALNGNNLFDKEYYQTVASSAYGNWYGAPRNYMLTLRGSF</sequence>
<dbReference type="PROSITE" id="PS01156">
    <property type="entry name" value="TONB_DEPENDENT_REC_2"/>
    <property type="match status" value="1"/>
</dbReference>
<dbReference type="SUPFAM" id="SSF56935">
    <property type="entry name" value="Porins"/>
    <property type="match status" value="1"/>
</dbReference>
<evidence type="ECO:0000256" key="4">
    <source>
        <dbReference type="ARBA" id="ARBA00022452"/>
    </source>
</evidence>
<comment type="caution">
    <text evidence="19">The sequence shown here is derived from an EMBL/GenBank/DDBJ whole genome shotgun (WGS) entry which is preliminary data.</text>
</comment>
<dbReference type="InterPro" id="IPR010105">
    <property type="entry name" value="TonB_sidphr_rcpt"/>
</dbReference>
<dbReference type="Proteomes" id="UP000186736">
    <property type="component" value="Unassembled WGS sequence"/>
</dbReference>
<keyword evidence="3 14" id="KW-0813">Transport</keyword>
<feature type="short sequence motif" description="TonB C-terminal box" evidence="15">
    <location>
        <begin position="814"/>
        <end position="831"/>
    </location>
</feature>
<evidence type="ECO:0000256" key="3">
    <source>
        <dbReference type="ARBA" id="ARBA00022448"/>
    </source>
</evidence>
<evidence type="ECO:0000256" key="12">
    <source>
        <dbReference type="ARBA" id="ARBA00023170"/>
    </source>
</evidence>
<comment type="similarity">
    <text evidence="2 14 16">Belongs to the TonB-dependent receptor family.</text>
</comment>
<evidence type="ECO:0000256" key="6">
    <source>
        <dbReference type="ARBA" id="ARBA00022692"/>
    </source>
</evidence>
<gene>
    <name evidence="19" type="primary">fptA_1</name>
    <name evidence="19" type="ORF">PSEMO_00700</name>
</gene>
<proteinExistence type="inferred from homology"/>
<dbReference type="RefSeq" id="WP_075801222.1">
    <property type="nucleotide sequence ID" value="NZ_MKZO01000001.1"/>
</dbReference>
<evidence type="ECO:0000256" key="7">
    <source>
        <dbReference type="ARBA" id="ARBA00022729"/>
    </source>
</evidence>
<dbReference type="PANTHER" id="PTHR32552:SF74">
    <property type="entry name" value="HYDROXAMATE SIDEROPHORE RECEPTOR FHUE"/>
    <property type="match status" value="1"/>
</dbReference>
<keyword evidence="5" id="KW-0410">Iron transport</keyword>
<dbReference type="AlphaFoldDB" id="A0A1Q9RC38"/>
<dbReference type="GO" id="GO:0009279">
    <property type="term" value="C:cell outer membrane"/>
    <property type="evidence" value="ECO:0007669"/>
    <property type="project" value="UniProtKB-SubCell"/>
</dbReference>
<evidence type="ECO:0000313" key="20">
    <source>
        <dbReference type="Proteomes" id="UP000186736"/>
    </source>
</evidence>
<dbReference type="InterPro" id="IPR039426">
    <property type="entry name" value="TonB-dep_rcpt-like"/>
</dbReference>
<dbReference type="FunFam" id="2.170.130.10:FF:000010">
    <property type="entry name" value="Ferripyoverdine receptor"/>
    <property type="match status" value="1"/>
</dbReference>
<accession>A0A1Q9RC38</accession>
<dbReference type="PANTHER" id="PTHR32552">
    <property type="entry name" value="FERRICHROME IRON RECEPTOR-RELATED"/>
    <property type="match status" value="1"/>
</dbReference>
<dbReference type="Pfam" id="PF07660">
    <property type="entry name" value="STN"/>
    <property type="match status" value="1"/>
</dbReference>
<evidence type="ECO:0000313" key="19">
    <source>
        <dbReference type="EMBL" id="OLS64969.1"/>
    </source>
</evidence>
<keyword evidence="6 14" id="KW-0812">Transmembrane</keyword>
<keyword evidence="10 16" id="KW-0798">TonB box</keyword>
<feature type="domain" description="Secretin/TonB short N-terminal" evidence="18">
    <location>
        <begin position="64"/>
        <end position="115"/>
    </location>
</feature>
<evidence type="ECO:0000259" key="18">
    <source>
        <dbReference type="SMART" id="SM00965"/>
    </source>
</evidence>
<evidence type="ECO:0000256" key="9">
    <source>
        <dbReference type="ARBA" id="ARBA00023065"/>
    </source>
</evidence>
<reference evidence="19 20" key="1">
    <citation type="submission" date="2016-10" db="EMBL/GenBank/DDBJ databases">
        <title>Genome Sequence of Pseudomonas putida GM4FR.</title>
        <authorList>
            <person name="Poehlein A."/>
            <person name="Wemheuer F."/>
            <person name="Hollensteiner J."/>
            <person name="Wemheuer B."/>
        </authorList>
    </citation>
    <scope>NUCLEOTIDE SEQUENCE [LARGE SCALE GENOMIC DNA]</scope>
    <source>
        <strain evidence="19 20">GM4FR</strain>
    </source>
</reference>
<evidence type="ECO:0000256" key="15">
    <source>
        <dbReference type="PROSITE-ProRule" id="PRU10144"/>
    </source>
</evidence>
<keyword evidence="13 14" id="KW-0998">Cell outer membrane</keyword>
<dbReference type="InterPro" id="IPR012910">
    <property type="entry name" value="Plug_dom"/>
</dbReference>
<dbReference type="InterPro" id="IPR037066">
    <property type="entry name" value="Plug_dom_sf"/>
</dbReference>
<feature type="signal peptide" evidence="17">
    <location>
        <begin position="1"/>
        <end position="28"/>
    </location>
</feature>
<dbReference type="GO" id="GO:0015344">
    <property type="term" value="F:siderophore uptake transmembrane transporter activity"/>
    <property type="evidence" value="ECO:0007669"/>
    <property type="project" value="TreeGrafter"/>
</dbReference>
<name>A0A1Q9RC38_PSEPU</name>
<dbReference type="OrthoDB" id="8663017at2"/>
<dbReference type="GO" id="GO:0015891">
    <property type="term" value="P:siderophore transport"/>
    <property type="evidence" value="ECO:0007669"/>
    <property type="project" value="InterPro"/>
</dbReference>
<evidence type="ECO:0000256" key="14">
    <source>
        <dbReference type="PROSITE-ProRule" id="PRU01360"/>
    </source>
</evidence>
<dbReference type="Pfam" id="PF00593">
    <property type="entry name" value="TonB_dep_Rec_b-barrel"/>
    <property type="match status" value="1"/>
</dbReference>
<dbReference type="InterPro" id="IPR000531">
    <property type="entry name" value="Beta-barrel_TonB"/>
</dbReference>
<dbReference type="Gene3D" id="2.40.170.20">
    <property type="entry name" value="TonB-dependent receptor, beta-barrel domain"/>
    <property type="match status" value="1"/>
</dbReference>
<organism evidence="19 20">
    <name type="scientific">Pseudomonas putida</name>
    <name type="common">Arthrobacter siderocapsulatus</name>
    <dbReference type="NCBI Taxonomy" id="303"/>
    <lineage>
        <taxon>Bacteria</taxon>
        <taxon>Pseudomonadati</taxon>
        <taxon>Pseudomonadota</taxon>
        <taxon>Gammaproteobacteria</taxon>
        <taxon>Pseudomonadales</taxon>
        <taxon>Pseudomonadaceae</taxon>
        <taxon>Pseudomonas</taxon>
    </lineage>
</organism>
<protein>
    <submittedName>
        <fullName evidence="19">Fe(3+)-pyochelin receptor</fullName>
    </submittedName>
</protein>
<evidence type="ECO:0000256" key="13">
    <source>
        <dbReference type="ARBA" id="ARBA00023237"/>
    </source>
</evidence>
<keyword evidence="9" id="KW-0406">Ion transport</keyword>
<dbReference type="InterPro" id="IPR036942">
    <property type="entry name" value="Beta-barrel_TonB_sf"/>
</dbReference>
<dbReference type="InterPro" id="IPR010917">
    <property type="entry name" value="TonB_rcpt_CS"/>
</dbReference>
<evidence type="ECO:0000256" key="8">
    <source>
        <dbReference type="ARBA" id="ARBA00023004"/>
    </source>
</evidence>
<dbReference type="SMART" id="SM00965">
    <property type="entry name" value="STN"/>
    <property type="match status" value="1"/>
</dbReference>
<dbReference type="Gene3D" id="2.170.130.10">
    <property type="entry name" value="TonB-dependent receptor, plug domain"/>
    <property type="match status" value="1"/>
</dbReference>
<dbReference type="EMBL" id="MKZO01000001">
    <property type="protein sequence ID" value="OLS64969.1"/>
    <property type="molecule type" value="Genomic_DNA"/>
</dbReference>
<keyword evidence="11 14" id="KW-0472">Membrane</keyword>
<evidence type="ECO:0000256" key="16">
    <source>
        <dbReference type="RuleBase" id="RU003357"/>
    </source>
</evidence>
<dbReference type="NCBIfam" id="TIGR01783">
    <property type="entry name" value="TonB-siderophor"/>
    <property type="match status" value="1"/>
</dbReference>
<dbReference type="InterPro" id="IPR011662">
    <property type="entry name" value="Secretin/TonB_short_N"/>
</dbReference>
<keyword evidence="7 17" id="KW-0732">Signal</keyword>
<evidence type="ECO:0000256" key="11">
    <source>
        <dbReference type="ARBA" id="ARBA00023136"/>
    </source>
</evidence>
<dbReference type="CDD" id="cd01347">
    <property type="entry name" value="ligand_gated_channel"/>
    <property type="match status" value="1"/>
</dbReference>
<dbReference type="Pfam" id="PF07715">
    <property type="entry name" value="Plug"/>
    <property type="match status" value="1"/>
</dbReference>
<evidence type="ECO:0000256" key="5">
    <source>
        <dbReference type="ARBA" id="ARBA00022496"/>
    </source>
</evidence>
<dbReference type="GO" id="GO:0038023">
    <property type="term" value="F:signaling receptor activity"/>
    <property type="evidence" value="ECO:0007669"/>
    <property type="project" value="InterPro"/>
</dbReference>
<feature type="chain" id="PRO_5012909552" evidence="17">
    <location>
        <begin position="29"/>
        <end position="831"/>
    </location>
</feature>
<evidence type="ECO:0000256" key="2">
    <source>
        <dbReference type="ARBA" id="ARBA00009810"/>
    </source>
</evidence>
<keyword evidence="4 14" id="KW-1134">Transmembrane beta strand</keyword>
<keyword evidence="8" id="KW-0408">Iron</keyword>
<evidence type="ECO:0000256" key="17">
    <source>
        <dbReference type="SAM" id="SignalP"/>
    </source>
</evidence>
<evidence type="ECO:0000256" key="10">
    <source>
        <dbReference type="ARBA" id="ARBA00023077"/>
    </source>
</evidence>
<comment type="subcellular location">
    <subcellularLocation>
        <location evidence="1 14">Cell outer membrane</location>
        <topology evidence="1 14">Multi-pass membrane protein</topology>
    </subcellularLocation>
</comment>
<dbReference type="PROSITE" id="PS52016">
    <property type="entry name" value="TONB_DEPENDENT_REC_3"/>
    <property type="match status" value="1"/>
</dbReference>